<dbReference type="Proteomes" id="UP000255389">
    <property type="component" value="Unassembled WGS sequence"/>
</dbReference>
<sequence>MTMTTRAAAGSATPAGVQALAQAFSTATIRQMARSATILPHRLVPVLDGADPRDTLSTAFDCSYTTLTRDYRNEYVYKNTLLRHAASAAAPRGSFNALLELPTGQAVADIVAVGATAVAYEIKTDLDTLGRLDLQLGEYSRCFENVNVVASPARAIRIAERTAEHVGVLAVESTGALTTLRTPSSHSQQISHSCLFRILRRGEILAILQRQMGYQPDVPAAKLWSRTAGLFTQIPIDIAHREFVEELRYRDHKSVAQAQAIGLPESLYTNAYALKLTRPAWRRLQVHLNRPVGDTWHYIGLR</sequence>
<evidence type="ECO:0000313" key="2">
    <source>
        <dbReference type="Proteomes" id="UP000255389"/>
    </source>
</evidence>
<name>A0A378WFA1_MYCFO</name>
<proteinExistence type="predicted"/>
<gene>
    <name evidence="1" type="ORF">NCTC1542_06806</name>
</gene>
<protein>
    <recommendedName>
        <fullName evidence="3">Sce7726 family protein</fullName>
    </recommendedName>
</protein>
<dbReference type="NCBIfam" id="NF033832">
    <property type="entry name" value="sce7726_fam"/>
    <property type="match status" value="1"/>
</dbReference>
<evidence type="ECO:0000313" key="1">
    <source>
        <dbReference type="EMBL" id="SUA31452.1"/>
    </source>
</evidence>
<reference evidence="1 2" key="1">
    <citation type="submission" date="2018-06" db="EMBL/GenBank/DDBJ databases">
        <authorList>
            <consortium name="Pathogen Informatics"/>
            <person name="Doyle S."/>
        </authorList>
    </citation>
    <scope>NUCLEOTIDE SEQUENCE [LARGE SCALE GENOMIC DNA]</scope>
    <source>
        <strain evidence="1 2">NCTC1542</strain>
    </source>
</reference>
<dbReference type="AlphaFoldDB" id="A0A378WFA1"/>
<dbReference type="InterPro" id="IPR047729">
    <property type="entry name" value="Sce7726-like"/>
</dbReference>
<dbReference type="EMBL" id="UGQY01000006">
    <property type="protein sequence ID" value="SUA31452.1"/>
    <property type="molecule type" value="Genomic_DNA"/>
</dbReference>
<accession>A0A378WFA1</accession>
<evidence type="ECO:0008006" key="3">
    <source>
        <dbReference type="Google" id="ProtNLM"/>
    </source>
</evidence>
<organism evidence="1 2">
    <name type="scientific">Mycolicibacterium fortuitum</name>
    <name type="common">Mycobacterium fortuitum</name>
    <dbReference type="NCBI Taxonomy" id="1766"/>
    <lineage>
        <taxon>Bacteria</taxon>
        <taxon>Bacillati</taxon>
        <taxon>Actinomycetota</taxon>
        <taxon>Actinomycetes</taxon>
        <taxon>Mycobacteriales</taxon>
        <taxon>Mycobacteriaceae</taxon>
        <taxon>Mycolicibacterium</taxon>
    </lineage>
</organism>